<dbReference type="Gene3D" id="3.40.50.720">
    <property type="entry name" value="NAD(P)-binding Rossmann-like Domain"/>
    <property type="match status" value="1"/>
</dbReference>
<gene>
    <name evidence="5" type="ORF">BPOR_0003g00180</name>
</gene>
<evidence type="ECO:0000256" key="3">
    <source>
        <dbReference type="ARBA" id="ARBA00023002"/>
    </source>
</evidence>
<dbReference type="InterPro" id="IPR036291">
    <property type="entry name" value="NAD(P)-bd_dom_sf"/>
</dbReference>
<organism evidence="5 6">
    <name type="scientific">Botrytis porri</name>
    <dbReference type="NCBI Taxonomy" id="87229"/>
    <lineage>
        <taxon>Eukaryota</taxon>
        <taxon>Fungi</taxon>
        <taxon>Dikarya</taxon>
        <taxon>Ascomycota</taxon>
        <taxon>Pezizomycotina</taxon>
        <taxon>Leotiomycetes</taxon>
        <taxon>Helotiales</taxon>
        <taxon>Sclerotiniaceae</taxon>
        <taxon>Botrytis</taxon>
    </lineage>
</organism>
<comment type="similarity">
    <text evidence="1">Belongs to the zinc-containing alcohol dehydrogenase family.</text>
</comment>
<dbReference type="CDD" id="cd08249">
    <property type="entry name" value="enoyl_reductase_like"/>
    <property type="match status" value="1"/>
</dbReference>
<evidence type="ECO:0000256" key="1">
    <source>
        <dbReference type="ARBA" id="ARBA00008072"/>
    </source>
</evidence>
<name>A0A4Z1L6C7_9HELO</name>
<sequence length="378" mass="40812">MAQITPRKGISSLTVPKIQNALVASGPGKLVVSKSIKVPDIKEDQVLVQVKAVALNPSDWKILDRSYTSGAIAGADFAGIVCKVGNRMTKDLHVGDRVCGAVFGSNPLCPSNGAFAEYLAAEGDLCMLIPNSMPFASAASLGIGTMTVGLALRSLGILPSNLESLDFLSQRITHSVADEQPFAMVYGASTATGTLAVQCLSQLGYRPIAVCSPRNFELVKGRGAFAVFDYAEPRSREDIRELTKGELSIAFDCITTSKSTTMCYGAIGRRGGRYTALEYIPVRLNRRRADVKPDWILALSVFGEPVHLAGDYYREAAIDDHDFAAAWTQKVEELLEHKKLIPHPMRTYRTGLKGIVAGLDRLRKGEVSGCKEVYLLGV</sequence>
<feature type="domain" description="Enoyl reductase (ER)" evidence="4">
    <location>
        <begin position="25"/>
        <end position="367"/>
    </location>
</feature>
<dbReference type="Proteomes" id="UP000297280">
    <property type="component" value="Unassembled WGS sequence"/>
</dbReference>
<dbReference type="Pfam" id="PF08240">
    <property type="entry name" value="ADH_N"/>
    <property type="match status" value="1"/>
</dbReference>
<dbReference type="GO" id="GO:0016651">
    <property type="term" value="F:oxidoreductase activity, acting on NAD(P)H"/>
    <property type="evidence" value="ECO:0007669"/>
    <property type="project" value="InterPro"/>
</dbReference>
<dbReference type="SMART" id="SM00829">
    <property type="entry name" value="PKS_ER"/>
    <property type="match status" value="1"/>
</dbReference>
<protein>
    <recommendedName>
        <fullName evidence="4">Enoyl reductase (ER) domain-containing protein</fullName>
    </recommendedName>
</protein>
<evidence type="ECO:0000259" key="4">
    <source>
        <dbReference type="SMART" id="SM00829"/>
    </source>
</evidence>
<dbReference type="STRING" id="87229.A0A4Z1L6C7"/>
<dbReference type="SUPFAM" id="SSF50129">
    <property type="entry name" value="GroES-like"/>
    <property type="match status" value="1"/>
</dbReference>
<dbReference type="InterPro" id="IPR047122">
    <property type="entry name" value="Trans-enoyl_RdTase-like"/>
</dbReference>
<dbReference type="EMBL" id="PQXO01000003">
    <property type="protein sequence ID" value="TGO92420.1"/>
    <property type="molecule type" value="Genomic_DNA"/>
</dbReference>
<accession>A0A4Z1L6C7</accession>
<dbReference type="OrthoDB" id="48317at2759"/>
<keyword evidence="6" id="KW-1185">Reference proteome</keyword>
<evidence type="ECO:0000313" key="6">
    <source>
        <dbReference type="Proteomes" id="UP000297280"/>
    </source>
</evidence>
<evidence type="ECO:0000256" key="2">
    <source>
        <dbReference type="ARBA" id="ARBA00022857"/>
    </source>
</evidence>
<dbReference type="InterPro" id="IPR020843">
    <property type="entry name" value="ER"/>
</dbReference>
<reference evidence="5 6" key="1">
    <citation type="submission" date="2017-12" db="EMBL/GenBank/DDBJ databases">
        <title>Comparative genomics of Botrytis spp.</title>
        <authorList>
            <person name="Valero-Jimenez C.A."/>
            <person name="Tapia P."/>
            <person name="Veloso J."/>
            <person name="Silva-Moreno E."/>
            <person name="Staats M."/>
            <person name="Valdes J.H."/>
            <person name="Van Kan J.A.L."/>
        </authorList>
    </citation>
    <scope>NUCLEOTIDE SEQUENCE [LARGE SCALE GENOMIC DNA]</scope>
    <source>
        <strain evidence="5 6">MUCL3349</strain>
    </source>
</reference>
<evidence type="ECO:0000313" key="5">
    <source>
        <dbReference type="EMBL" id="TGO92420.1"/>
    </source>
</evidence>
<comment type="caution">
    <text evidence="5">The sequence shown here is derived from an EMBL/GenBank/DDBJ whole genome shotgun (WGS) entry which is preliminary data.</text>
</comment>
<dbReference type="AlphaFoldDB" id="A0A4Z1L6C7"/>
<proteinExistence type="inferred from homology"/>
<dbReference type="InterPro" id="IPR011032">
    <property type="entry name" value="GroES-like_sf"/>
</dbReference>
<keyword evidence="3" id="KW-0560">Oxidoreductase</keyword>
<dbReference type="SUPFAM" id="SSF51735">
    <property type="entry name" value="NAD(P)-binding Rossmann-fold domains"/>
    <property type="match status" value="1"/>
</dbReference>
<dbReference type="Gene3D" id="3.90.180.10">
    <property type="entry name" value="Medium-chain alcohol dehydrogenases, catalytic domain"/>
    <property type="match status" value="1"/>
</dbReference>
<dbReference type="PANTHER" id="PTHR45348">
    <property type="entry name" value="HYPOTHETICAL OXIDOREDUCTASE (EUROFUNG)"/>
    <property type="match status" value="1"/>
</dbReference>
<dbReference type="InterPro" id="IPR013154">
    <property type="entry name" value="ADH-like_N"/>
</dbReference>
<keyword evidence="2" id="KW-0521">NADP</keyword>
<dbReference type="PANTHER" id="PTHR45348:SF6">
    <property type="entry name" value="TRANS-ENOYL REDUCTASE APDC"/>
    <property type="match status" value="1"/>
</dbReference>